<protein>
    <submittedName>
        <fullName evidence="1">Uncharacterized protein</fullName>
    </submittedName>
</protein>
<comment type="caution">
    <text evidence="1">The sequence shown here is derived from an EMBL/GenBank/DDBJ whole genome shotgun (WGS) entry which is preliminary data.</text>
</comment>
<keyword evidence="2" id="KW-1185">Reference proteome</keyword>
<evidence type="ECO:0000313" key="2">
    <source>
        <dbReference type="Proteomes" id="UP000287033"/>
    </source>
</evidence>
<reference evidence="1 2" key="1">
    <citation type="journal article" date="2018" name="Nat. Ecol. Evol.">
        <title>Shark genomes provide insights into elasmobranch evolution and the origin of vertebrates.</title>
        <authorList>
            <person name="Hara Y"/>
            <person name="Yamaguchi K"/>
            <person name="Onimaru K"/>
            <person name="Kadota M"/>
            <person name="Koyanagi M"/>
            <person name="Keeley SD"/>
            <person name="Tatsumi K"/>
            <person name="Tanaka K"/>
            <person name="Motone F"/>
            <person name="Kageyama Y"/>
            <person name="Nozu R"/>
            <person name="Adachi N"/>
            <person name="Nishimura O"/>
            <person name="Nakagawa R"/>
            <person name="Tanegashima C"/>
            <person name="Kiyatake I"/>
            <person name="Matsumoto R"/>
            <person name="Murakumo K"/>
            <person name="Nishida K"/>
            <person name="Terakita A"/>
            <person name="Kuratani S"/>
            <person name="Sato K"/>
            <person name="Hyodo S Kuraku.S."/>
        </authorList>
    </citation>
    <scope>NUCLEOTIDE SEQUENCE [LARGE SCALE GENOMIC DNA]</scope>
</reference>
<feature type="non-terminal residue" evidence="1">
    <location>
        <position position="1"/>
    </location>
</feature>
<proteinExistence type="predicted"/>
<dbReference type="EMBL" id="BEZZ01133212">
    <property type="protein sequence ID" value="GCC44544.1"/>
    <property type="molecule type" value="Genomic_DNA"/>
</dbReference>
<sequence>KPASSERAGRIEDRPAPLISGVLQRDAEFRLGLGLDLVERDAVGELDQRHAILAVLVDGEHREVGHDHVDHALAGQRQIALLEQLGAVLRGMLHHDDDALDAGDEVHGATHALHHLAGDHPVGEVAVLRHLHGAEDRQVDMAAAHHAERLGRGEIAGRGQLAHGLLAGVDEVGIDLVLVRERTHAKHAVLALQVHVDAVGDVVRDQRRDADAEIDVIAVAQLLGGAGGHLFTGPGHEALLKRSDLGGGPRTGVAEFDPLLARADLDDAFDEDAGRVDVVRVDLAGRHQMLDLGDGDLRGGRHHRVKVARGLAVDQVAGGVALPGMDDGDVGEQAALHDVLLA</sequence>
<evidence type="ECO:0000313" key="1">
    <source>
        <dbReference type="EMBL" id="GCC44544.1"/>
    </source>
</evidence>
<dbReference type="Proteomes" id="UP000287033">
    <property type="component" value="Unassembled WGS sequence"/>
</dbReference>
<dbReference type="AlphaFoldDB" id="A0A401TPH9"/>
<name>A0A401TPH9_CHIPU</name>
<accession>A0A401TPH9</accession>
<feature type="non-terminal residue" evidence="1">
    <location>
        <position position="342"/>
    </location>
</feature>
<organism evidence="1 2">
    <name type="scientific">Chiloscyllium punctatum</name>
    <name type="common">Brownbanded bambooshark</name>
    <name type="synonym">Hemiscyllium punctatum</name>
    <dbReference type="NCBI Taxonomy" id="137246"/>
    <lineage>
        <taxon>Eukaryota</taxon>
        <taxon>Metazoa</taxon>
        <taxon>Chordata</taxon>
        <taxon>Craniata</taxon>
        <taxon>Vertebrata</taxon>
        <taxon>Chondrichthyes</taxon>
        <taxon>Elasmobranchii</taxon>
        <taxon>Galeomorphii</taxon>
        <taxon>Galeoidea</taxon>
        <taxon>Orectolobiformes</taxon>
        <taxon>Hemiscylliidae</taxon>
        <taxon>Chiloscyllium</taxon>
    </lineage>
</organism>
<gene>
    <name evidence="1" type="ORF">chiPu_0028512</name>
</gene>